<accession>A0A1V2EUD7</accession>
<dbReference type="InterPro" id="IPR001296">
    <property type="entry name" value="Glyco_trans_1"/>
</dbReference>
<dbReference type="InterPro" id="IPR050194">
    <property type="entry name" value="Glycosyltransferase_grp1"/>
</dbReference>
<name>A0A1V2EUD7_9SPHN</name>
<dbReference type="CDD" id="cd03811">
    <property type="entry name" value="GT4_GT28_WabH-like"/>
    <property type="match status" value="1"/>
</dbReference>
<feature type="domain" description="Glycosyltransferase subfamily 4-like N-terminal" evidence="2">
    <location>
        <begin position="16"/>
        <end position="162"/>
    </location>
</feature>
<keyword evidence="3" id="KW-0808">Transferase</keyword>
<dbReference type="PANTHER" id="PTHR45947:SF3">
    <property type="entry name" value="SULFOQUINOVOSYL TRANSFERASE SQD2"/>
    <property type="match status" value="1"/>
</dbReference>
<organism evidence="3 4">
    <name type="scientific">Sphingomonas jeddahensis</name>
    <dbReference type="NCBI Taxonomy" id="1915074"/>
    <lineage>
        <taxon>Bacteria</taxon>
        <taxon>Pseudomonadati</taxon>
        <taxon>Pseudomonadota</taxon>
        <taxon>Alphaproteobacteria</taxon>
        <taxon>Sphingomonadales</taxon>
        <taxon>Sphingomonadaceae</taxon>
        <taxon>Sphingomonas</taxon>
    </lineage>
</organism>
<reference evidence="3 4" key="1">
    <citation type="submission" date="2016-11" db="EMBL/GenBank/DDBJ databases">
        <title>Genome sequence of Sphingomonas jeddahensis G39.</title>
        <authorList>
            <person name="Poehlein A."/>
            <person name="Wuebbeler J.H."/>
            <person name="Steinbuechel A."/>
            <person name="Daniel R."/>
        </authorList>
    </citation>
    <scope>NUCLEOTIDE SEQUENCE [LARGE SCALE GENOMIC DNA]</scope>
    <source>
        <strain evidence="3 4">G39</strain>
    </source>
</reference>
<protein>
    <submittedName>
        <fullName evidence="3">Alpha-D-kanosaminyltransferase</fullName>
        <ecNumber evidence="3">2.4.1.301</ecNumber>
    </submittedName>
</protein>
<dbReference type="OrthoDB" id="9790710at2"/>
<keyword evidence="4" id="KW-1185">Reference proteome</keyword>
<sequence length="352" mass="37312">MTARRIAFLLPHFRTGGAERVILHWIEALDRTRWAPTLLLGRVEGDLLNKVPADVPVAAIGGGRALKRPLRIARALAAHRIDIAYSATSAMNLALLAAPTRVPRITSEHTPPDAFRRESKWPLLRRTATRLLTRRAVAVAVPTAAIGAAVRGAPVVVIRNPVLRDPPPPLAAKPDGTHLIAAGRLVPAKGFDTLIDAAALLKARGQRFSLTIHGDGPLHADLTQQIARHTLSNEVTLAGQTDALARHLTAADLLVSSSRREGFGNVLIEAMAVGTPVLATRAGGPETFIEHDGNGFLTPPNDPPALADTIAALLANPARRTGVRSAARDTAARYTVAASIAELEALLARHAP</sequence>
<dbReference type="RefSeq" id="WP_076744481.1">
    <property type="nucleotide sequence ID" value="NZ_MPSB01000006.1"/>
</dbReference>
<dbReference type="PANTHER" id="PTHR45947">
    <property type="entry name" value="SULFOQUINOVOSYL TRANSFERASE SQD2"/>
    <property type="match status" value="1"/>
</dbReference>
<dbReference type="Proteomes" id="UP000188729">
    <property type="component" value="Unassembled WGS sequence"/>
</dbReference>
<evidence type="ECO:0000259" key="1">
    <source>
        <dbReference type="Pfam" id="PF00534"/>
    </source>
</evidence>
<proteinExistence type="predicted"/>
<dbReference type="SUPFAM" id="SSF53756">
    <property type="entry name" value="UDP-Glycosyltransferase/glycogen phosphorylase"/>
    <property type="match status" value="1"/>
</dbReference>
<evidence type="ECO:0000259" key="2">
    <source>
        <dbReference type="Pfam" id="PF13439"/>
    </source>
</evidence>
<dbReference type="Gene3D" id="3.40.50.2000">
    <property type="entry name" value="Glycogen Phosphorylase B"/>
    <property type="match status" value="2"/>
</dbReference>
<evidence type="ECO:0000313" key="4">
    <source>
        <dbReference type="Proteomes" id="UP000188729"/>
    </source>
</evidence>
<dbReference type="InterPro" id="IPR028098">
    <property type="entry name" value="Glyco_trans_4-like_N"/>
</dbReference>
<dbReference type="EMBL" id="MPSB01000006">
    <property type="protein sequence ID" value="ONF96095.1"/>
    <property type="molecule type" value="Genomic_DNA"/>
</dbReference>
<evidence type="ECO:0000313" key="3">
    <source>
        <dbReference type="EMBL" id="ONF96095.1"/>
    </source>
</evidence>
<keyword evidence="3" id="KW-0328">Glycosyltransferase</keyword>
<dbReference type="Pfam" id="PF13439">
    <property type="entry name" value="Glyco_transf_4"/>
    <property type="match status" value="1"/>
</dbReference>
<comment type="caution">
    <text evidence="3">The sequence shown here is derived from an EMBL/GenBank/DDBJ whole genome shotgun (WGS) entry which is preliminary data.</text>
</comment>
<gene>
    <name evidence="3" type="primary">kanE_3</name>
    <name evidence="3" type="ORF">SPHI_17100</name>
</gene>
<dbReference type="AlphaFoldDB" id="A0A1V2EUD7"/>
<dbReference type="STRING" id="1915074.SPHI_17100"/>
<feature type="domain" description="Glycosyl transferase family 1" evidence="1">
    <location>
        <begin position="174"/>
        <end position="328"/>
    </location>
</feature>
<dbReference type="Pfam" id="PF00534">
    <property type="entry name" value="Glycos_transf_1"/>
    <property type="match status" value="1"/>
</dbReference>
<dbReference type="EC" id="2.4.1.301" evidence="3"/>
<dbReference type="GO" id="GO:0016757">
    <property type="term" value="F:glycosyltransferase activity"/>
    <property type="evidence" value="ECO:0007669"/>
    <property type="project" value="UniProtKB-KW"/>
</dbReference>